<dbReference type="SUPFAM" id="SSF53474">
    <property type="entry name" value="alpha/beta-Hydrolases"/>
    <property type="match status" value="1"/>
</dbReference>
<proteinExistence type="predicted"/>
<dbReference type="EMBL" id="UAVU01000003">
    <property type="protein sequence ID" value="SQA96977.1"/>
    <property type="molecule type" value="Genomic_DNA"/>
</dbReference>
<protein>
    <submittedName>
        <fullName evidence="1">Uncharacterized protein</fullName>
    </submittedName>
</protein>
<organism evidence="1 2">
    <name type="scientific">Cedecea neteri</name>
    <dbReference type="NCBI Taxonomy" id="158822"/>
    <lineage>
        <taxon>Bacteria</taxon>
        <taxon>Pseudomonadati</taxon>
        <taxon>Pseudomonadota</taxon>
        <taxon>Gammaproteobacteria</taxon>
        <taxon>Enterobacterales</taxon>
        <taxon>Enterobacteriaceae</taxon>
        <taxon>Cedecea</taxon>
    </lineage>
</organism>
<name>A0A2X2T3J5_9ENTR</name>
<dbReference type="Proteomes" id="UP000251197">
    <property type="component" value="Unassembled WGS sequence"/>
</dbReference>
<sequence>MNTATNLPVSLYFDAFGEKQNPAIVLLPGAGKPEHQLVSAFSASDWPTGGFYILRVDNRDCGLSPTLNHAGVPDLQVLSQGQSIPHRLYAAGDGGRRCPHGWTTPVFRRRTLLAALWAA</sequence>
<dbReference type="Gene3D" id="3.40.50.1820">
    <property type="entry name" value="alpha/beta hydrolase"/>
    <property type="match status" value="1"/>
</dbReference>
<evidence type="ECO:0000313" key="1">
    <source>
        <dbReference type="EMBL" id="SQA96977.1"/>
    </source>
</evidence>
<evidence type="ECO:0000313" key="2">
    <source>
        <dbReference type="Proteomes" id="UP000251197"/>
    </source>
</evidence>
<gene>
    <name evidence="1" type="ORF">NCTC12120_00750</name>
</gene>
<dbReference type="InterPro" id="IPR029058">
    <property type="entry name" value="AB_hydrolase_fold"/>
</dbReference>
<accession>A0A2X2T3J5</accession>
<reference evidence="1 2" key="1">
    <citation type="submission" date="2018-06" db="EMBL/GenBank/DDBJ databases">
        <authorList>
            <consortium name="Pathogen Informatics"/>
            <person name="Doyle S."/>
        </authorList>
    </citation>
    <scope>NUCLEOTIDE SEQUENCE [LARGE SCALE GENOMIC DNA]</scope>
    <source>
        <strain evidence="1 2">NCTC12120</strain>
    </source>
</reference>
<dbReference type="AlphaFoldDB" id="A0A2X2T3J5"/>